<dbReference type="AlphaFoldDB" id="A0A2G8KPN0"/>
<dbReference type="Pfam" id="PF00135">
    <property type="entry name" value="COesterase"/>
    <property type="match status" value="2"/>
</dbReference>
<dbReference type="GO" id="GO:0005886">
    <property type="term" value="C:plasma membrane"/>
    <property type="evidence" value="ECO:0007669"/>
    <property type="project" value="TreeGrafter"/>
</dbReference>
<dbReference type="PROSITE" id="PS00122">
    <property type="entry name" value="CARBOXYLESTERASE_B_1"/>
    <property type="match status" value="1"/>
</dbReference>
<name>A0A2G8KPN0_STIJA</name>
<dbReference type="Proteomes" id="UP000230750">
    <property type="component" value="Unassembled WGS sequence"/>
</dbReference>
<evidence type="ECO:0000256" key="2">
    <source>
        <dbReference type="ARBA" id="ARBA00022487"/>
    </source>
</evidence>
<evidence type="ECO:0000259" key="7">
    <source>
        <dbReference type="Pfam" id="PF00135"/>
    </source>
</evidence>
<keyword evidence="4" id="KW-1015">Disulfide bond</keyword>
<feature type="active site" description="Charge relay system" evidence="5">
    <location>
        <position position="318"/>
    </location>
</feature>
<feature type="chain" id="PRO_5013430612" description="Carboxylic ester hydrolase" evidence="6">
    <location>
        <begin position="23"/>
        <end position="582"/>
    </location>
</feature>
<evidence type="ECO:0000256" key="5">
    <source>
        <dbReference type="PIRSR" id="PIRSR600997-1"/>
    </source>
</evidence>
<dbReference type="GO" id="GO:0005615">
    <property type="term" value="C:extracellular space"/>
    <property type="evidence" value="ECO:0007669"/>
    <property type="project" value="TreeGrafter"/>
</dbReference>
<keyword evidence="3 6" id="KW-0378">Hydrolase</keyword>
<dbReference type="GO" id="GO:0006581">
    <property type="term" value="P:acetylcholine catabolic process"/>
    <property type="evidence" value="ECO:0007669"/>
    <property type="project" value="TreeGrafter"/>
</dbReference>
<feature type="signal peptide" evidence="6">
    <location>
        <begin position="1"/>
        <end position="22"/>
    </location>
</feature>
<protein>
    <recommendedName>
        <fullName evidence="6">Carboxylic ester hydrolase</fullName>
        <ecNumber evidence="6">3.1.1.-</ecNumber>
    </recommendedName>
</protein>
<dbReference type="STRING" id="307972.A0A2G8KPN0"/>
<dbReference type="PANTHER" id="PTHR43918:SF4">
    <property type="entry name" value="CARBOXYLIC ESTER HYDROLASE"/>
    <property type="match status" value="1"/>
</dbReference>
<dbReference type="GO" id="GO:0019695">
    <property type="term" value="P:choline metabolic process"/>
    <property type="evidence" value="ECO:0007669"/>
    <property type="project" value="TreeGrafter"/>
</dbReference>
<evidence type="ECO:0000313" key="9">
    <source>
        <dbReference type="Proteomes" id="UP000230750"/>
    </source>
</evidence>
<organism evidence="8 9">
    <name type="scientific">Stichopus japonicus</name>
    <name type="common">Sea cucumber</name>
    <dbReference type="NCBI Taxonomy" id="307972"/>
    <lineage>
        <taxon>Eukaryota</taxon>
        <taxon>Metazoa</taxon>
        <taxon>Echinodermata</taxon>
        <taxon>Eleutherozoa</taxon>
        <taxon>Echinozoa</taxon>
        <taxon>Holothuroidea</taxon>
        <taxon>Aspidochirotacea</taxon>
        <taxon>Aspidochirotida</taxon>
        <taxon>Stichopodidae</taxon>
        <taxon>Apostichopus</taxon>
    </lineage>
</organism>
<dbReference type="GO" id="GO:0003990">
    <property type="term" value="F:acetylcholinesterase activity"/>
    <property type="evidence" value="ECO:0007669"/>
    <property type="project" value="TreeGrafter"/>
</dbReference>
<feature type="active site" description="Acyl-ester intermediate" evidence="5">
    <location>
        <position position="220"/>
    </location>
</feature>
<dbReference type="InterPro" id="IPR050654">
    <property type="entry name" value="AChE-related_enzymes"/>
</dbReference>
<dbReference type="InterPro" id="IPR000997">
    <property type="entry name" value="Cholinesterase"/>
</dbReference>
<dbReference type="EMBL" id="MRZV01000440">
    <property type="protein sequence ID" value="PIK49966.1"/>
    <property type="molecule type" value="Genomic_DNA"/>
</dbReference>
<evidence type="ECO:0000256" key="3">
    <source>
        <dbReference type="ARBA" id="ARBA00022801"/>
    </source>
</evidence>
<dbReference type="SUPFAM" id="SSF53474">
    <property type="entry name" value="alpha/beta-Hydrolases"/>
    <property type="match status" value="1"/>
</dbReference>
<keyword evidence="2" id="KW-0719">Serine esterase</keyword>
<feature type="active site" description="Charge relay system" evidence="5">
    <location>
        <position position="436"/>
    </location>
</feature>
<dbReference type="PANTHER" id="PTHR43918">
    <property type="entry name" value="ACETYLCHOLINESTERASE"/>
    <property type="match status" value="1"/>
</dbReference>
<evidence type="ECO:0000256" key="4">
    <source>
        <dbReference type="ARBA" id="ARBA00023157"/>
    </source>
</evidence>
<dbReference type="ESTHER" id="stija-a0a2g8kpn0">
    <property type="family name" value="Cholinesterase-like"/>
</dbReference>
<dbReference type="PRINTS" id="PR00878">
    <property type="entry name" value="CHOLNESTRASE"/>
</dbReference>
<sequence>MAVFIRNLSLVLIFQFVYLLLAEEVEVDLDEQGVLVGIKERYVYPLEPYKQDMDMYVFKGVPFAEIPVGNLRFAKPQPKLPWGGVWNSTYYRPMCPQVSLELDRFGVPPQNEDCLHLNIWSPDIHKSEGYPVMFWIHGGGFTLGSALNRPYEGDALSAFNEVVVVSTNYRLNGYGFIATGDAVLPGNYGLWDQQLALKWVHDHIAHFGGDPSKITIFGQSAGGASVGYQLTSPYSWPYFNNAILMSGTMTSPWAYSSNTNRYREKAFALGETVGCVNMMDSVQLVNCLRNVSEEDLRLAFLGAGSRNVPSCSVPPKDEGDLSGAFRFAEQSLSEDPYCSRLRFNRIVNEYSNRYGSDYVGKAIQQEYIDWSHADNESANYFRNYIDLETDVSFLCPTDETARFYTLAGLDVFRWMFSYIPDYSIYPPIPKWKGSAHGDDMELIFGNGFQDQYYNRRNYSDYELKLALDMQRYYTNFAKTGDPNQGGDNDGVADEESYWDKFTIPELKYKELTVGLPDKRAYRASACHLWNQLIPRIVTSTADIMDVYEDWRQEYTHWKQHDMMTWSMEFQAYMINMTSSCNP</sequence>
<dbReference type="Gene3D" id="3.40.50.1820">
    <property type="entry name" value="alpha/beta hydrolase"/>
    <property type="match status" value="2"/>
</dbReference>
<dbReference type="InterPro" id="IPR029058">
    <property type="entry name" value="AB_hydrolase_fold"/>
</dbReference>
<dbReference type="EC" id="3.1.1.-" evidence="6"/>
<dbReference type="InterPro" id="IPR002018">
    <property type="entry name" value="CarbesteraseB"/>
</dbReference>
<gene>
    <name evidence="8" type="ORF">BSL78_13173</name>
</gene>
<dbReference type="OrthoDB" id="6846267at2759"/>
<accession>A0A2G8KPN0</accession>
<feature type="domain" description="Carboxylesterase type B" evidence="7">
    <location>
        <begin position="52"/>
        <end position="317"/>
    </location>
</feature>
<proteinExistence type="inferred from homology"/>
<evidence type="ECO:0000256" key="1">
    <source>
        <dbReference type="ARBA" id="ARBA00005964"/>
    </source>
</evidence>
<keyword evidence="6" id="KW-0732">Signal</keyword>
<comment type="similarity">
    <text evidence="1 6">Belongs to the type-B carboxylesterase/lipase family.</text>
</comment>
<evidence type="ECO:0000313" key="8">
    <source>
        <dbReference type="EMBL" id="PIK49966.1"/>
    </source>
</evidence>
<dbReference type="InterPro" id="IPR019826">
    <property type="entry name" value="Carboxylesterase_B_AS"/>
</dbReference>
<keyword evidence="9" id="KW-1185">Reference proteome</keyword>
<feature type="domain" description="Carboxylesterase type B" evidence="7">
    <location>
        <begin position="340"/>
        <end position="529"/>
    </location>
</feature>
<reference evidence="8 9" key="1">
    <citation type="journal article" date="2017" name="PLoS Biol.">
        <title>The sea cucumber genome provides insights into morphological evolution and visceral regeneration.</title>
        <authorList>
            <person name="Zhang X."/>
            <person name="Sun L."/>
            <person name="Yuan J."/>
            <person name="Sun Y."/>
            <person name="Gao Y."/>
            <person name="Zhang L."/>
            <person name="Li S."/>
            <person name="Dai H."/>
            <person name="Hamel J.F."/>
            <person name="Liu C."/>
            <person name="Yu Y."/>
            <person name="Liu S."/>
            <person name="Lin W."/>
            <person name="Guo K."/>
            <person name="Jin S."/>
            <person name="Xu P."/>
            <person name="Storey K.B."/>
            <person name="Huan P."/>
            <person name="Zhang T."/>
            <person name="Zhou Y."/>
            <person name="Zhang J."/>
            <person name="Lin C."/>
            <person name="Li X."/>
            <person name="Xing L."/>
            <person name="Huo D."/>
            <person name="Sun M."/>
            <person name="Wang L."/>
            <person name="Mercier A."/>
            <person name="Li F."/>
            <person name="Yang H."/>
            <person name="Xiang J."/>
        </authorList>
    </citation>
    <scope>NUCLEOTIDE SEQUENCE [LARGE SCALE GENOMIC DNA]</scope>
    <source>
        <strain evidence="8">Shaxun</strain>
        <tissue evidence="8">Muscle</tissue>
    </source>
</reference>
<evidence type="ECO:0000256" key="6">
    <source>
        <dbReference type="RuleBase" id="RU361235"/>
    </source>
</evidence>
<comment type="caution">
    <text evidence="8">The sequence shown here is derived from an EMBL/GenBank/DDBJ whole genome shotgun (WGS) entry which is preliminary data.</text>
</comment>